<dbReference type="OrthoDB" id="3250101at2759"/>
<gene>
    <name evidence="1" type="ORF">O181_013699</name>
</gene>
<reference evidence="1" key="1">
    <citation type="submission" date="2021-03" db="EMBL/GenBank/DDBJ databases">
        <title>Draft genome sequence of rust myrtle Austropuccinia psidii MF-1, a brazilian biotype.</title>
        <authorList>
            <person name="Quecine M.C."/>
            <person name="Pachon D.M.R."/>
            <person name="Bonatelli M.L."/>
            <person name="Correr F.H."/>
            <person name="Franceschini L.M."/>
            <person name="Leite T.F."/>
            <person name="Margarido G.R.A."/>
            <person name="Almeida C.A."/>
            <person name="Ferrarezi J.A."/>
            <person name="Labate C.A."/>
        </authorList>
    </citation>
    <scope>NUCLEOTIDE SEQUENCE</scope>
    <source>
        <strain evidence="1">MF-1</strain>
    </source>
</reference>
<evidence type="ECO:0000313" key="2">
    <source>
        <dbReference type="Proteomes" id="UP000765509"/>
    </source>
</evidence>
<proteinExistence type="predicted"/>
<comment type="caution">
    <text evidence="1">The sequence shown here is derived from an EMBL/GenBank/DDBJ whole genome shotgun (WGS) entry which is preliminary data.</text>
</comment>
<dbReference type="EMBL" id="AVOT02003599">
    <property type="protein sequence ID" value="MBW0473984.1"/>
    <property type="molecule type" value="Genomic_DNA"/>
</dbReference>
<sequence length="100" mass="11417">MRHEPVDVLYAYKSEFASNNEPLVTIKGPEVNIPLNIGRTYHPVLRRPAYPACPRAREALDKHIQKLIQLGGLRKVGHNEEVEVTTPAMIAWHHDKSRMV</sequence>
<protein>
    <submittedName>
        <fullName evidence="1">Uncharacterized protein</fullName>
    </submittedName>
</protein>
<name>A0A9Q3BWW3_9BASI</name>
<dbReference type="AlphaFoldDB" id="A0A9Q3BWW3"/>
<evidence type="ECO:0000313" key="1">
    <source>
        <dbReference type="EMBL" id="MBW0473984.1"/>
    </source>
</evidence>
<accession>A0A9Q3BWW3</accession>
<organism evidence="1 2">
    <name type="scientific">Austropuccinia psidii MF-1</name>
    <dbReference type="NCBI Taxonomy" id="1389203"/>
    <lineage>
        <taxon>Eukaryota</taxon>
        <taxon>Fungi</taxon>
        <taxon>Dikarya</taxon>
        <taxon>Basidiomycota</taxon>
        <taxon>Pucciniomycotina</taxon>
        <taxon>Pucciniomycetes</taxon>
        <taxon>Pucciniales</taxon>
        <taxon>Sphaerophragmiaceae</taxon>
        <taxon>Austropuccinia</taxon>
    </lineage>
</organism>
<dbReference type="Proteomes" id="UP000765509">
    <property type="component" value="Unassembled WGS sequence"/>
</dbReference>
<keyword evidence="2" id="KW-1185">Reference proteome</keyword>